<reference evidence="3 4" key="1">
    <citation type="submission" date="2019-10" db="EMBL/GenBank/DDBJ databases">
        <title>Nocardia macrotermitis sp. nov. and Nocardia aurantia sp. nov., isolated from the gut of fungus growing-termite Macrotermes natalensis.</title>
        <authorList>
            <person name="Benndorf R."/>
            <person name="Schwitalla J."/>
            <person name="Martin K."/>
            <person name="De Beer W."/>
            <person name="Kaster A.-K."/>
            <person name="Vollmers J."/>
            <person name="Poulsen M."/>
            <person name="Beemelmanns C."/>
        </authorList>
    </citation>
    <scope>NUCLEOTIDE SEQUENCE [LARGE SCALE GENOMIC DNA]</scope>
    <source>
        <strain evidence="3 4">RB56</strain>
    </source>
</reference>
<dbReference type="InterPro" id="IPR002145">
    <property type="entry name" value="CopG"/>
</dbReference>
<organism evidence="3 4">
    <name type="scientific">Nocardia aurantia</name>
    <dbReference type="NCBI Taxonomy" id="2585199"/>
    <lineage>
        <taxon>Bacteria</taxon>
        <taxon>Bacillati</taxon>
        <taxon>Actinomycetota</taxon>
        <taxon>Actinomycetes</taxon>
        <taxon>Mycobacteriales</taxon>
        <taxon>Nocardiaceae</taxon>
        <taxon>Nocardia</taxon>
    </lineage>
</organism>
<dbReference type="Proteomes" id="UP000431401">
    <property type="component" value="Unassembled WGS sequence"/>
</dbReference>
<feature type="region of interest" description="Disordered" evidence="1">
    <location>
        <begin position="44"/>
        <end position="68"/>
    </location>
</feature>
<gene>
    <name evidence="3" type="ORF">NRB56_55190</name>
</gene>
<evidence type="ECO:0000313" key="4">
    <source>
        <dbReference type="Proteomes" id="UP000431401"/>
    </source>
</evidence>
<protein>
    <recommendedName>
        <fullName evidence="2">Ribbon-helix-helix protein CopG domain-containing protein</fullName>
    </recommendedName>
</protein>
<dbReference type="CDD" id="cd21631">
    <property type="entry name" value="RHH_CopG_NikR-like"/>
    <property type="match status" value="1"/>
</dbReference>
<sequence length="97" mass="10500">MRLTVTLDSDVVELLEQAARAGGRSKKHIVNEALRQLLTGIAAPVPEPAEPAPRPVFEPPAPRVADRSDQDALNAALAHYFGLPAPPPRLHLIKSER</sequence>
<dbReference type="EMBL" id="WEGI01000012">
    <property type="protein sequence ID" value="MQY29925.1"/>
    <property type="molecule type" value="Genomic_DNA"/>
</dbReference>
<dbReference type="RefSeq" id="WP_194291007.1">
    <property type="nucleotide sequence ID" value="NZ_WEGI01000012.1"/>
</dbReference>
<name>A0A7K0DW14_9NOCA</name>
<proteinExistence type="predicted"/>
<dbReference type="InterPro" id="IPR010985">
    <property type="entry name" value="Ribbon_hlx_hlx"/>
</dbReference>
<feature type="compositionally biased region" description="Pro residues" evidence="1">
    <location>
        <begin position="45"/>
        <end position="62"/>
    </location>
</feature>
<accession>A0A7K0DW14</accession>
<comment type="caution">
    <text evidence="3">The sequence shown here is derived from an EMBL/GenBank/DDBJ whole genome shotgun (WGS) entry which is preliminary data.</text>
</comment>
<feature type="domain" description="Ribbon-helix-helix protein CopG" evidence="2">
    <location>
        <begin position="1"/>
        <end position="38"/>
    </location>
</feature>
<dbReference type="Pfam" id="PF01402">
    <property type="entry name" value="RHH_1"/>
    <property type="match status" value="1"/>
</dbReference>
<evidence type="ECO:0000256" key="1">
    <source>
        <dbReference type="SAM" id="MobiDB-lite"/>
    </source>
</evidence>
<evidence type="ECO:0000313" key="3">
    <source>
        <dbReference type="EMBL" id="MQY29925.1"/>
    </source>
</evidence>
<evidence type="ECO:0000259" key="2">
    <source>
        <dbReference type="Pfam" id="PF01402"/>
    </source>
</evidence>
<dbReference type="AlphaFoldDB" id="A0A7K0DW14"/>
<keyword evidence="4" id="KW-1185">Reference proteome</keyword>
<dbReference type="GO" id="GO:0006355">
    <property type="term" value="P:regulation of DNA-templated transcription"/>
    <property type="evidence" value="ECO:0007669"/>
    <property type="project" value="InterPro"/>
</dbReference>
<dbReference type="SUPFAM" id="SSF47598">
    <property type="entry name" value="Ribbon-helix-helix"/>
    <property type="match status" value="1"/>
</dbReference>